<keyword evidence="1" id="KW-0812">Transmembrane</keyword>
<feature type="transmembrane region" description="Helical" evidence="1">
    <location>
        <begin position="237"/>
        <end position="254"/>
    </location>
</feature>
<protein>
    <submittedName>
        <fullName evidence="2">HTTM domain-containing protein</fullName>
    </submittedName>
</protein>
<evidence type="ECO:0000313" key="3">
    <source>
        <dbReference type="Proteomes" id="UP001254488"/>
    </source>
</evidence>
<feature type="transmembrane region" description="Helical" evidence="1">
    <location>
        <begin position="161"/>
        <end position="182"/>
    </location>
</feature>
<reference evidence="2 3" key="1">
    <citation type="submission" date="2023-09" db="EMBL/GenBank/DDBJ databases">
        <authorList>
            <person name="Rey-Velasco X."/>
        </authorList>
    </citation>
    <scope>NUCLEOTIDE SEQUENCE [LARGE SCALE GENOMIC DNA]</scope>
    <source>
        <strain evidence="2 3">W242</strain>
    </source>
</reference>
<name>A0ABU2YEV0_9FLAO</name>
<feature type="transmembrane region" description="Helical" evidence="1">
    <location>
        <begin position="194"/>
        <end position="217"/>
    </location>
</feature>
<comment type="caution">
    <text evidence="2">The sequence shown here is derived from an EMBL/GenBank/DDBJ whole genome shotgun (WGS) entry which is preliminary data.</text>
</comment>
<feature type="transmembrane region" description="Helical" evidence="1">
    <location>
        <begin position="39"/>
        <end position="56"/>
    </location>
</feature>
<proteinExistence type="predicted"/>
<feature type="transmembrane region" description="Helical" evidence="1">
    <location>
        <begin position="85"/>
        <end position="104"/>
    </location>
</feature>
<keyword evidence="1" id="KW-0472">Membrane</keyword>
<gene>
    <name evidence="2" type="ORF">RM538_11935</name>
</gene>
<dbReference type="EMBL" id="JAVRHZ010000008">
    <property type="protein sequence ID" value="MDT0556718.1"/>
    <property type="molecule type" value="Genomic_DNA"/>
</dbReference>
<organism evidence="2 3">
    <name type="scientific">Patiriisocius hiemis</name>
    <dbReference type="NCBI Taxonomy" id="3075604"/>
    <lineage>
        <taxon>Bacteria</taxon>
        <taxon>Pseudomonadati</taxon>
        <taxon>Bacteroidota</taxon>
        <taxon>Flavobacteriia</taxon>
        <taxon>Flavobacteriales</taxon>
        <taxon>Flavobacteriaceae</taxon>
        <taxon>Patiriisocius</taxon>
    </lineage>
</organism>
<accession>A0ABU2YEV0</accession>
<dbReference type="Proteomes" id="UP001254488">
    <property type="component" value="Unassembled WGS sequence"/>
</dbReference>
<keyword evidence="1" id="KW-1133">Transmembrane helix</keyword>
<feature type="transmembrane region" description="Helical" evidence="1">
    <location>
        <begin position="266"/>
        <end position="285"/>
    </location>
</feature>
<feature type="transmembrane region" description="Helical" evidence="1">
    <location>
        <begin position="116"/>
        <end position="134"/>
    </location>
</feature>
<feature type="transmembrane region" description="Helical" evidence="1">
    <location>
        <begin position="17"/>
        <end position="33"/>
    </location>
</feature>
<evidence type="ECO:0000256" key="1">
    <source>
        <dbReference type="SAM" id="Phobius"/>
    </source>
</evidence>
<dbReference type="RefSeq" id="WP_311333669.1">
    <property type="nucleotide sequence ID" value="NZ_JAVRHZ010000008.1"/>
</dbReference>
<keyword evidence="3" id="KW-1185">Reference proteome</keyword>
<evidence type="ECO:0000313" key="2">
    <source>
        <dbReference type="EMBL" id="MDT0556718.1"/>
    </source>
</evidence>
<sequence>MTYTLLKMGANVTLPKVYYYLFTFFVVALLMGYGSNSWIYPALVVALIISLLLLIFKQKFWLISFFIASIAVLLYGFSFPRMANHGNLEFFIGLFIICFLLLKYKDIKNNTLSVKNITWFFRFSLLSIYFFAGFHKLNSGFFSINESCTFLINQGFFSTEILTNTTIALVFQVGTILIEMLIPFGLLFRKTRKIAVLILLAFHIYLSFVGFSNFSSLAGFLLLGSLLSLKKIKQKHLIIYTVSAVIAVITGFVLRNYTTLSFYKIAFINGLIYNIGWVYFFYNLVKGIKFNTKNLQLSWQLAIPVFFVFLWSSQAYIGLSNTGNLTMFSNLITESSRSNHFLINTKKTKLFFFEDDYVTILELPDYCKWNGIEKLEGYDLPYIEFKTQVGFWKQKYNNPIPATVVYKKDTLQIDNLKNSTFSTTNWWHKYLHFRKIPIKGNNECLW</sequence>
<feature type="transmembrane region" description="Helical" evidence="1">
    <location>
        <begin position="61"/>
        <end position="79"/>
    </location>
</feature>
<feature type="transmembrane region" description="Helical" evidence="1">
    <location>
        <begin position="297"/>
        <end position="319"/>
    </location>
</feature>